<dbReference type="GO" id="GO:0007009">
    <property type="term" value="P:plasma membrane organization"/>
    <property type="evidence" value="ECO:0007669"/>
    <property type="project" value="TreeGrafter"/>
</dbReference>
<dbReference type="CDD" id="cd04037">
    <property type="entry name" value="C2E_Ferlin"/>
    <property type="match status" value="1"/>
</dbReference>
<dbReference type="PROSITE" id="PS50004">
    <property type="entry name" value="C2"/>
    <property type="match status" value="3"/>
</dbReference>
<proteinExistence type="predicted"/>
<keyword evidence="2 6" id="KW-0812">Transmembrane</keyword>
<dbReference type="Pfam" id="PF16165">
    <property type="entry name" value="Ferlin_C"/>
    <property type="match status" value="1"/>
</dbReference>
<feature type="transmembrane region" description="Helical" evidence="6">
    <location>
        <begin position="701"/>
        <end position="725"/>
    </location>
</feature>
<dbReference type="GO" id="GO:0016020">
    <property type="term" value="C:membrane"/>
    <property type="evidence" value="ECO:0007669"/>
    <property type="project" value="UniProtKB-SubCell"/>
</dbReference>
<reference evidence="8" key="1">
    <citation type="submission" date="2025-08" db="UniProtKB">
        <authorList>
            <consortium name="Ensembl"/>
        </authorList>
    </citation>
    <scope>IDENTIFICATION</scope>
</reference>
<dbReference type="InterPro" id="IPR037724">
    <property type="entry name" value="C2E_Ferlin"/>
</dbReference>
<dbReference type="PANTHER" id="PTHR12546">
    <property type="entry name" value="FER-1-LIKE"/>
    <property type="match status" value="1"/>
</dbReference>
<dbReference type="PANTHER" id="PTHR12546:SF34">
    <property type="entry name" value="FER-1-LIKE PROTEIN 5"/>
    <property type="match status" value="1"/>
</dbReference>
<dbReference type="GO" id="GO:0061025">
    <property type="term" value="P:membrane fusion"/>
    <property type="evidence" value="ECO:0007669"/>
    <property type="project" value="TreeGrafter"/>
</dbReference>
<evidence type="ECO:0000259" key="7">
    <source>
        <dbReference type="PROSITE" id="PS50004"/>
    </source>
</evidence>
<name>A0A8C5P4U7_JACJA</name>
<evidence type="ECO:0000256" key="4">
    <source>
        <dbReference type="ARBA" id="ARBA00022989"/>
    </source>
</evidence>
<dbReference type="InterPro" id="IPR037721">
    <property type="entry name" value="Ferlin"/>
</dbReference>
<evidence type="ECO:0000256" key="1">
    <source>
        <dbReference type="ARBA" id="ARBA00004167"/>
    </source>
</evidence>
<keyword evidence="4 6" id="KW-1133">Transmembrane helix</keyword>
<dbReference type="InterPro" id="IPR055072">
    <property type="entry name" value="Ferlin_DSRM"/>
</dbReference>
<evidence type="ECO:0000256" key="6">
    <source>
        <dbReference type="SAM" id="Phobius"/>
    </source>
</evidence>
<dbReference type="InterPro" id="IPR035892">
    <property type="entry name" value="C2_domain_sf"/>
</dbReference>
<dbReference type="Gene3D" id="2.60.40.150">
    <property type="entry name" value="C2 domain"/>
    <property type="match status" value="2"/>
</dbReference>
<dbReference type="GeneTree" id="ENSGT00940000161318"/>
<dbReference type="SUPFAM" id="SSF49562">
    <property type="entry name" value="C2 domain (Calcium/lipid-binding domain, CaLB)"/>
    <property type="match status" value="3"/>
</dbReference>
<dbReference type="AlphaFoldDB" id="A0A8C5P4U7"/>
<keyword evidence="3" id="KW-0677">Repeat</keyword>
<feature type="domain" description="C2" evidence="7">
    <location>
        <begin position="1"/>
        <end position="87"/>
    </location>
</feature>
<feature type="domain" description="C2" evidence="7">
    <location>
        <begin position="213"/>
        <end position="331"/>
    </location>
</feature>
<dbReference type="Pfam" id="PF22901">
    <property type="entry name" value="dsrm_Ferlin"/>
    <property type="match status" value="1"/>
</dbReference>
<keyword evidence="5 6" id="KW-0472">Membrane</keyword>
<feature type="domain" description="C2" evidence="7">
    <location>
        <begin position="449"/>
        <end position="597"/>
    </location>
</feature>
<keyword evidence="9" id="KW-1185">Reference proteome</keyword>
<organism evidence="8 9">
    <name type="scientific">Jaculus jaculus</name>
    <name type="common">Lesser Egyptian jerboa</name>
    <dbReference type="NCBI Taxonomy" id="51337"/>
    <lineage>
        <taxon>Eukaryota</taxon>
        <taxon>Metazoa</taxon>
        <taxon>Chordata</taxon>
        <taxon>Craniata</taxon>
        <taxon>Vertebrata</taxon>
        <taxon>Euteleostomi</taxon>
        <taxon>Mammalia</taxon>
        <taxon>Eutheria</taxon>
        <taxon>Euarchontoglires</taxon>
        <taxon>Glires</taxon>
        <taxon>Rodentia</taxon>
        <taxon>Myomorpha</taxon>
        <taxon>Dipodoidea</taxon>
        <taxon>Dipodidae</taxon>
        <taxon>Dipodinae</taxon>
        <taxon>Jaculus</taxon>
    </lineage>
</organism>
<evidence type="ECO:0000256" key="5">
    <source>
        <dbReference type="ARBA" id="ARBA00023136"/>
    </source>
</evidence>
<dbReference type="InterPro" id="IPR037725">
    <property type="entry name" value="C2F_Ferlin"/>
</dbReference>
<dbReference type="Ensembl" id="ENSJJAT00000028748.1">
    <property type="protein sequence ID" value="ENSJJAP00000022186.1"/>
    <property type="gene ID" value="ENSJJAG00000022311.1"/>
</dbReference>
<dbReference type="OMA" id="SKLFWAI"/>
<evidence type="ECO:0000256" key="3">
    <source>
        <dbReference type="ARBA" id="ARBA00022737"/>
    </source>
</evidence>
<accession>A0A8C5P4U7</accession>
<evidence type="ECO:0000313" key="9">
    <source>
        <dbReference type="Proteomes" id="UP000694385"/>
    </source>
</evidence>
<evidence type="ECO:0000313" key="8">
    <source>
        <dbReference type="Ensembl" id="ENSJJAP00000022186.1"/>
    </source>
</evidence>
<sequence length="799" mass="92953">MKVRYPQLLVECGEESLRTEPISDFQTNPNFPESDLFLTFIPMEEAYAMPLVVKVVDDQDYGQQTVVGQASIDFLQPYFCDPWAQDYMPPRLPSKTLSVGLPPPFLGHIYEKFWFKASQAEDEYEHEVDWWSKLFWATGNDDKSLNYKYKSYHTLQVYDCELEAVPAFQGLQDFCQTFKLYQEQPQVDSPVVGEFKGNFRIYPVPEDPELPRPPRQFLVSSEYEDFPQLCLVRVYIVRAINLQPQDYNGLCDPYVILKLGQTKLGSRDSYHPNTLDPIFGMMFEITCNIPLEKDLQIQLYDFDLLSSDDEIGTTVIDLENRLLSGFGARCGLSRSYFQSGPFRWRDQMTPSYLLERYAKRKGLPPPVFNLEEDSVLYNGKKFKLQDFETKTPTVHGLGHKKERLALYILHAQGLVPEHVETRTLYSDSQPGIDQGKVQMWVDIFPKKLGPPGPRVNISPRKPKRYELRCIIWNTAQVDLVHETLSREKTSDIYIKGWLFGLEKDMQKTDIHYHSLTGEANFNWRFIFTMDYLAAEHMCVQSQKDYIWSLDPTSMKFPARLIIQIWDNDIFSSDDFLGVLELDLSDMPLPARYARQCSLTMMDHDPKWPYLQNKHVSLFKKKTITGWWPCQVHDGDKWRLSGKVKMTLEMLSEKEALIKPAGRGQSEPNQYPTLHPPLRNNPAFMWLRSPIKNFCYVFCKRYRFRIICTFVILVIMFTLFSFIYSAPNYLAMSWIKPELRLHPPIKIFNLISSLNTSNANSSILDTQTSDLEPVRDHEPILLKGFKNYLNGVFPELPAQN</sequence>
<reference evidence="8" key="2">
    <citation type="submission" date="2025-09" db="UniProtKB">
        <authorList>
            <consortium name="Ensembl"/>
        </authorList>
    </citation>
    <scope>IDENTIFICATION</scope>
</reference>
<dbReference type="InterPro" id="IPR000008">
    <property type="entry name" value="C2_dom"/>
</dbReference>
<dbReference type="CDD" id="cd08374">
    <property type="entry name" value="C2F_Ferlin"/>
    <property type="match status" value="1"/>
</dbReference>
<evidence type="ECO:0000256" key="2">
    <source>
        <dbReference type="ARBA" id="ARBA00022692"/>
    </source>
</evidence>
<dbReference type="Pfam" id="PF00168">
    <property type="entry name" value="C2"/>
    <property type="match status" value="2"/>
</dbReference>
<dbReference type="SMART" id="SM00239">
    <property type="entry name" value="C2"/>
    <property type="match status" value="2"/>
</dbReference>
<protein>
    <recommendedName>
        <fullName evidence="7">C2 domain-containing protein</fullName>
    </recommendedName>
</protein>
<dbReference type="Proteomes" id="UP000694385">
    <property type="component" value="Unassembled WGS sequence"/>
</dbReference>
<dbReference type="InterPro" id="IPR032362">
    <property type="entry name" value="Ferlin_C"/>
</dbReference>
<comment type="subcellular location">
    <subcellularLocation>
        <location evidence="1">Membrane</location>
        <topology evidence="1">Single-pass membrane protein</topology>
    </subcellularLocation>
</comment>